<name>A0A142BEW7_9GAMM</name>
<dbReference type="InterPro" id="IPR050738">
    <property type="entry name" value="Sulfatase"/>
</dbReference>
<dbReference type="PATRIC" id="fig|570277.3.peg.3541"/>
<protein>
    <submittedName>
        <fullName evidence="3">Sulfatase</fullName>
    </submittedName>
</protein>
<proteinExistence type="inferred from homology"/>
<organism evidence="3 4">
    <name type="scientific">Endozoicomonas montiporae CL-33</name>
    <dbReference type="NCBI Taxonomy" id="570277"/>
    <lineage>
        <taxon>Bacteria</taxon>
        <taxon>Pseudomonadati</taxon>
        <taxon>Pseudomonadota</taxon>
        <taxon>Gammaproteobacteria</taxon>
        <taxon>Oceanospirillales</taxon>
        <taxon>Endozoicomonadaceae</taxon>
        <taxon>Endozoicomonas</taxon>
    </lineage>
</organism>
<feature type="domain" description="Sulfatase N-terminal" evidence="2">
    <location>
        <begin position="19"/>
        <end position="156"/>
    </location>
</feature>
<sequence length="213" mass="23450">MGEKLLIDVQPGARLGALLIKRNADKPFFLEVSFTSPHAPMSAPDDYMKRFEHLGERQTLAAIISSMDDNIGLILDKLKKENLTDNTMVVLFSDNGGKFVHGGDNGPLRGEKAGAFEGAIRVPFAAKLPGKIKPGTRSDTMISALDLFPTTVKLAGGEIDPEWDLDGKDIMPVLSGETTESPHDTLFWRYGESWALRQGEWKLVQNRREKAGL</sequence>
<dbReference type="InterPro" id="IPR017850">
    <property type="entry name" value="Alkaline_phosphatase_core_sf"/>
</dbReference>
<evidence type="ECO:0000313" key="3">
    <source>
        <dbReference type="EMBL" id="AMO57293.1"/>
    </source>
</evidence>
<dbReference type="RefSeq" id="WP_082212184.1">
    <property type="nucleotide sequence ID" value="NZ_CP013251.1"/>
</dbReference>
<evidence type="ECO:0000313" key="4">
    <source>
        <dbReference type="Proteomes" id="UP000071065"/>
    </source>
</evidence>
<dbReference type="KEGG" id="emp:EZMO1_3296"/>
<dbReference type="Gene3D" id="3.40.720.10">
    <property type="entry name" value="Alkaline Phosphatase, subunit A"/>
    <property type="match status" value="1"/>
</dbReference>
<dbReference type="Pfam" id="PF00884">
    <property type="entry name" value="Sulfatase"/>
    <property type="match status" value="1"/>
</dbReference>
<comment type="similarity">
    <text evidence="1">Belongs to the sulfatase family.</text>
</comment>
<dbReference type="SUPFAM" id="SSF53649">
    <property type="entry name" value="Alkaline phosphatase-like"/>
    <property type="match status" value="1"/>
</dbReference>
<dbReference type="AlphaFoldDB" id="A0A142BEW7"/>
<evidence type="ECO:0000259" key="2">
    <source>
        <dbReference type="Pfam" id="PF00884"/>
    </source>
</evidence>
<dbReference type="InterPro" id="IPR000917">
    <property type="entry name" value="Sulfatase_N"/>
</dbReference>
<dbReference type="GO" id="GO:0004065">
    <property type="term" value="F:arylsulfatase activity"/>
    <property type="evidence" value="ECO:0007669"/>
    <property type="project" value="TreeGrafter"/>
</dbReference>
<evidence type="ECO:0000256" key="1">
    <source>
        <dbReference type="ARBA" id="ARBA00008779"/>
    </source>
</evidence>
<dbReference type="EMBL" id="CP013251">
    <property type="protein sequence ID" value="AMO57293.1"/>
    <property type="molecule type" value="Genomic_DNA"/>
</dbReference>
<dbReference type="Proteomes" id="UP000071065">
    <property type="component" value="Chromosome"/>
</dbReference>
<reference evidence="3 4" key="1">
    <citation type="journal article" date="2016" name="Front. Microbiol.">
        <title>Genomic Insight into the Host-Endosymbiont Relationship of Endozoicomonas montiporae CL-33(T) with its Coral Host.</title>
        <authorList>
            <person name="Ding J.-Y."/>
            <person name="Shiu J.-H."/>
            <person name="Chen W.-M."/>
            <person name="Chiang Y.-R."/>
            <person name="Tang S.-L."/>
        </authorList>
    </citation>
    <scope>NUCLEOTIDE SEQUENCE [LARGE SCALE GENOMIC DNA]</scope>
    <source>
        <strain evidence="3 4">CL-33</strain>
    </source>
</reference>
<dbReference type="PANTHER" id="PTHR42693:SF33">
    <property type="entry name" value="ARYLSULFATASE"/>
    <property type="match status" value="1"/>
</dbReference>
<dbReference type="PANTHER" id="PTHR42693">
    <property type="entry name" value="ARYLSULFATASE FAMILY MEMBER"/>
    <property type="match status" value="1"/>
</dbReference>
<dbReference type="STRING" id="570277.EZMO1_3296"/>
<dbReference type="OrthoDB" id="9803751at2"/>
<gene>
    <name evidence="3" type="ORF">EZMO1_3296</name>
</gene>
<accession>A0A142BEW7</accession>